<evidence type="ECO:0000313" key="2">
    <source>
        <dbReference type="EMBL" id="AUJ30618.1"/>
    </source>
</evidence>
<keyword evidence="2" id="KW-0808">Transferase</keyword>
<evidence type="ECO:0000313" key="3">
    <source>
        <dbReference type="Proteomes" id="UP000314960"/>
    </source>
</evidence>
<dbReference type="Proteomes" id="UP000314960">
    <property type="component" value="Chromosome"/>
</dbReference>
<name>A0A3S6QRD3_9LACO</name>
<dbReference type="GO" id="GO:0016740">
    <property type="term" value="F:transferase activity"/>
    <property type="evidence" value="ECO:0007669"/>
    <property type="project" value="UniProtKB-KW"/>
</dbReference>
<feature type="domain" description="Glycosyltransferase 2-like" evidence="1">
    <location>
        <begin position="19"/>
        <end position="118"/>
    </location>
</feature>
<dbReference type="PANTHER" id="PTHR43630:SF2">
    <property type="entry name" value="GLYCOSYLTRANSFERASE"/>
    <property type="match status" value="1"/>
</dbReference>
<dbReference type="RefSeq" id="WP_141055107.1">
    <property type="nucleotide sequence ID" value="NZ_CP018176.1"/>
</dbReference>
<protein>
    <submittedName>
        <fullName evidence="2">Glycosyl transferase family 2</fullName>
    </submittedName>
</protein>
<dbReference type="EMBL" id="CP018176">
    <property type="protein sequence ID" value="AUJ30618.1"/>
    <property type="molecule type" value="Genomic_DNA"/>
</dbReference>
<dbReference type="InterPro" id="IPR001173">
    <property type="entry name" value="Glyco_trans_2-like"/>
</dbReference>
<dbReference type="Pfam" id="PF00535">
    <property type="entry name" value="Glycos_transf_2"/>
    <property type="match status" value="1"/>
</dbReference>
<reference evidence="2 3" key="1">
    <citation type="submission" date="2016-11" db="EMBL/GenBank/DDBJ databases">
        <title>Interaction between Lactobacillus species and yeast in water kefir.</title>
        <authorList>
            <person name="Behr J."/>
            <person name="Xu D."/>
            <person name="Vogel R.F."/>
        </authorList>
    </citation>
    <scope>NUCLEOTIDE SEQUENCE [LARGE SCALE GENOMIC DNA]</scope>
    <source>
        <strain evidence="2 3">TMW 1.1822</strain>
    </source>
</reference>
<dbReference type="KEGG" id="lhw:BSQ49_10750"/>
<dbReference type="InterPro" id="IPR029044">
    <property type="entry name" value="Nucleotide-diphossugar_trans"/>
</dbReference>
<dbReference type="PANTHER" id="PTHR43630">
    <property type="entry name" value="POLY-BETA-1,6-N-ACETYL-D-GLUCOSAMINE SYNTHASE"/>
    <property type="match status" value="1"/>
</dbReference>
<proteinExistence type="predicted"/>
<accession>A0A3S6QRD3</accession>
<dbReference type="Gene3D" id="3.90.550.10">
    <property type="entry name" value="Spore Coat Polysaccharide Biosynthesis Protein SpsA, Chain A"/>
    <property type="match status" value="1"/>
</dbReference>
<dbReference type="AlphaFoldDB" id="A0A3S6QRD3"/>
<sequence length="718" mass="83277">MERIKWSQPVLTISLLVSNHLDSIKKCMDSLLPILNQVPSELIVVDTVGAEDSDGSLQVATKYADLVVPYGWNNDFAAARNAGLKRGRGKWFLFLDDDEWFDDVSELIAFFNNEKEYSKYGSLSYIRRNYSDLEGTNYSKNIETRCVRLTENTEFKSPIHEYLSPIYIPTKATKVFMHHFGYVGKSLENKLERNEDIMREGLESNPYDMHLWAQLVAGMKKDTKEERDVVFGTAEKGLMKFFAEDNENPTNKNDAFTLMCYMIQVCLRNKSWQDVLEIEDKYADEFKLNQYQKCVLDQLIFVTLLSMEKFAQASSRLEDYMVNVRWLVSHQSEFVNQSSFYFRSLVSVEMGIKMIVKIFIKAMAEKNYRTIIHFARYIPWKEDFDSTARLLGTVLEALFLENDSKGLQQLHDMLLNDDGQLPDIFGRDIVILKQKDSIKAQQLAAFVAKLNSDDSFVLLQRLLIARNQGEFEVLLRTLRKKKVTCALPNEELFTELINKGIDPTFAIDRISQEDWYRASLAVVHQMSSKKDEIPEFTQKIMGVWPESQRRESLLQQLYHEFVFSAEILPESIEEQLPFYARSVVNCAKYLYHTEFLSGEPSNLLPAETRFAVFLARALEEQKAGNYSLYFANLRWGLNCYEEAKTIVDHLVKKYQGLETKQQQIATEMQRLGNQVKAQILDMIRQGKKDGVLSMINQLKELLPEDSDVDQLRVLYERL</sequence>
<dbReference type="SUPFAM" id="SSF53448">
    <property type="entry name" value="Nucleotide-diphospho-sugar transferases"/>
    <property type="match status" value="1"/>
</dbReference>
<organism evidence="2 3">
    <name type="scientific">Liquorilactobacillus hordei</name>
    <dbReference type="NCBI Taxonomy" id="468911"/>
    <lineage>
        <taxon>Bacteria</taxon>
        <taxon>Bacillati</taxon>
        <taxon>Bacillota</taxon>
        <taxon>Bacilli</taxon>
        <taxon>Lactobacillales</taxon>
        <taxon>Lactobacillaceae</taxon>
        <taxon>Liquorilactobacillus</taxon>
    </lineage>
</organism>
<evidence type="ECO:0000259" key="1">
    <source>
        <dbReference type="Pfam" id="PF00535"/>
    </source>
</evidence>
<gene>
    <name evidence="2" type="ORF">BSQ49_10750</name>
</gene>